<evidence type="ECO:0000256" key="1">
    <source>
        <dbReference type="SAM" id="MobiDB-lite"/>
    </source>
</evidence>
<feature type="region of interest" description="Disordered" evidence="1">
    <location>
        <begin position="1"/>
        <end position="20"/>
    </location>
</feature>
<proteinExistence type="predicted"/>
<organism evidence="2 3">
    <name type="scientific">Nocardia jiangxiensis</name>
    <dbReference type="NCBI Taxonomy" id="282685"/>
    <lineage>
        <taxon>Bacteria</taxon>
        <taxon>Bacillati</taxon>
        <taxon>Actinomycetota</taxon>
        <taxon>Actinomycetes</taxon>
        <taxon>Mycobacteriales</taxon>
        <taxon>Nocardiaceae</taxon>
        <taxon>Nocardia</taxon>
    </lineage>
</organism>
<accession>A0ABW6SER4</accession>
<name>A0ABW6SER4_9NOCA</name>
<reference evidence="2 3" key="1">
    <citation type="submission" date="2024-10" db="EMBL/GenBank/DDBJ databases">
        <title>The Natural Products Discovery Center: Release of the First 8490 Sequenced Strains for Exploring Actinobacteria Biosynthetic Diversity.</title>
        <authorList>
            <person name="Kalkreuter E."/>
            <person name="Kautsar S.A."/>
            <person name="Yang D."/>
            <person name="Bader C.D."/>
            <person name="Teijaro C.N."/>
            <person name="Fluegel L."/>
            <person name="Davis C.M."/>
            <person name="Simpson J.R."/>
            <person name="Lauterbach L."/>
            <person name="Steele A.D."/>
            <person name="Gui C."/>
            <person name="Meng S."/>
            <person name="Li G."/>
            <person name="Viehrig K."/>
            <person name="Ye F."/>
            <person name="Su P."/>
            <person name="Kiefer A.F."/>
            <person name="Nichols A."/>
            <person name="Cepeda A.J."/>
            <person name="Yan W."/>
            <person name="Fan B."/>
            <person name="Jiang Y."/>
            <person name="Adhikari A."/>
            <person name="Zheng C.-J."/>
            <person name="Schuster L."/>
            <person name="Cowan T.M."/>
            <person name="Smanski M.J."/>
            <person name="Chevrette M.G."/>
            <person name="De Carvalho L.P.S."/>
            <person name="Shen B."/>
        </authorList>
    </citation>
    <scope>NUCLEOTIDE SEQUENCE [LARGE SCALE GENOMIC DNA]</scope>
    <source>
        <strain evidence="2 3">NPDC002593</strain>
    </source>
</reference>
<evidence type="ECO:0000313" key="2">
    <source>
        <dbReference type="EMBL" id="MFF3574807.1"/>
    </source>
</evidence>
<dbReference type="Proteomes" id="UP001601992">
    <property type="component" value="Unassembled WGS sequence"/>
</dbReference>
<evidence type="ECO:0000313" key="3">
    <source>
        <dbReference type="Proteomes" id="UP001601992"/>
    </source>
</evidence>
<dbReference type="EMBL" id="JBIAQY010000031">
    <property type="protein sequence ID" value="MFF3574807.1"/>
    <property type="molecule type" value="Genomic_DNA"/>
</dbReference>
<gene>
    <name evidence="2" type="ORF">ACFYXQ_44380</name>
</gene>
<protein>
    <submittedName>
        <fullName evidence="2">Uncharacterized protein</fullName>
    </submittedName>
</protein>
<comment type="caution">
    <text evidence="2">The sequence shown here is derived from an EMBL/GenBank/DDBJ whole genome shotgun (WGS) entry which is preliminary data.</text>
</comment>
<keyword evidence="3" id="KW-1185">Reference proteome</keyword>
<dbReference type="RefSeq" id="WP_040822734.1">
    <property type="nucleotide sequence ID" value="NZ_JBIAQY010000031.1"/>
</dbReference>
<sequence>MRRIVGPVVDPADKAHTSTEMAGAIDSEFRERDIYADEHAFSAASVDAFLCEHVTLHIVNSRRPG</sequence>